<evidence type="ECO:0000256" key="2">
    <source>
        <dbReference type="ARBA" id="ARBA00023315"/>
    </source>
</evidence>
<dbReference type="SUPFAM" id="SSF55729">
    <property type="entry name" value="Acyl-CoA N-acyltransferases (Nat)"/>
    <property type="match status" value="1"/>
</dbReference>
<evidence type="ECO:0000259" key="3">
    <source>
        <dbReference type="PROSITE" id="PS51186"/>
    </source>
</evidence>
<dbReference type="InterPro" id="IPR016181">
    <property type="entry name" value="Acyl_CoA_acyltransferase"/>
</dbReference>
<name>A0A845SSQ0_9GAMM</name>
<dbReference type="PANTHER" id="PTHR42919">
    <property type="entry name" value="N-ALPHA-ACETYLTRANSFERASE"/>
    <property type="match status" value="1"/>
</dbReference>
<feature type="domain" description="N-acetyltransferase" evidence="3">
    <location>
        <begin position="4"/>
        <end position="164"/>
    </location>
</feature>
<dbReference type="GO" id="GO:0031415">
    <property type="term" value="C:NatA complex"/>
    <property type="evidence" value="ECO:0007669"/>
    <property type="project" value="TreeGrafter"/>
</dbReference>
<evidence type="ECO:0000313" key="4">
    <source>
        <dbReference type="EMBL" id="NDL64115.1"/>
    </source>
</evidence>
<dbReference type="GO" id="GO:0016747">
    <property type="term" value="F:acyltransferase activity, transferring groups other than amino-acyl groups"/>
    <property type="evidence" value="ECO:0007669"/>
    <property type="project" value="InterPro"/>
</dbReference>
<dbReference type="PANTHER" id="PTHR42919:SF8">
    <property type="entry name" value="N-ALPHA-ACETYLTRANSFERASE 50"/>
    <property type="match status" value="1"/>
</dbReference>
<dbReference type="Pfam" id="PF00583">
    <property type="entry name" value="Acetyltransf_1"/>
    <property type="match status" value="1"/>
</dbReference>
<gene>
    <name evidence="4" type="ORF">GRH90_15325</name>
</gene>
<dbReference type="InterPro" id="IPR000182">
    <property type="entry name" value="GNAT_dom"/>
</dbReference>
<accession>A0A845SSQ0</accession>
<dbReference type="GO" id="GO:0007064">
    <property type="term" value="P:mitotic sister chromatid cohesion"/>
    <property type="evidence" value="ECO:0007669"/>
    <property type="project" value="TreeGrafter"/>
</dbReference>
<keyword evidence="2" id="KW-0012">Acyltransferase</keyword>
<dbReference type="RefSeq" id="WP_162366827.1">
    <property type="nucleotide sequence ID" value="NZ_WUBS01000010.1"/>
</dbReference>
<protein>
    <submittedName>
        <fullName evidence="4">GNAT family N-acetyltransferase</fullName>
    </submittedName>
</protein>
<dbReference type="AlphaFoldDB" id="A0A845SSQ0"/>
<evidence type="ECO:0000313" key="5">
    <source>
        <dbReference type="Proteomes" id="UP000461443"/>
    </source>
</evidence>
<keyword evidence="5" id="KW-1185">Reference proteome</keyword>
<dbReference type="Gene3D" id="3.40.630.30">
    <property type="match status" value="1"/>
</dbReference>
<dbReference type="PROSITE" id="PS51186">
    <property type="entry name" value="GNAT"/>
    <property type="match status" value="1"/>
</dbReference>
<evidence type="ECO:0000256" key="1">
    <source>
        <dbReference type="ARBA" id="ARBA00022679"/>
    </source>
</evidence>
<reference evidence="4 5" key="2">
    <citation type="submission" date="2020-02" db="EMBL/GenBank/DDBJ databases">
        <title>The new genus of Enterobacteriales.</title>
        <authorList>
            <person name="Kim I.S."/>
        </authorList>
    </citation>
    <scope>NUCLEOTIDE SEQUENCE [LARGE SCALE GENOMIC DNA]</scope>
    <source>
        <strain evidence="4 5">SAP-6</strain>
    </source>
</reference>
<dbReference type="Proteomes" id="UP000461443">
    <property type="component" value="Unassembled WGS sequence"/>
</dbReference>
<proteinExistence type="predicted"/>
<dbReference type="InterPro" id="IPR051556">
    <property type="entry name" value="N-term/lysine_N-AcTrnsfr"/>
</dbReference>
<keyword evidence="1 4" id="KW-0808">Transferase</keyword>
<comment type="caution">
    <text evidence="4">The sequence shown here is derived from an EMBL/GenBank/DDBJ whole genome shotgun (WGS) entry which is preliminary data.</text>
</comment>
<organism evidence="4 5">
    <name type="scientific">Acerihabitans arboris</name>
    <dbReference type="NCBI Taxonomy" id="2691583"/>
    <lineage>
        <taxon>Bacteria</taxon>
        <taxon>Pseudomonadati</taxon>
        <taxon>Pseudomonadota</taxon>
        <taxon>Gammaproteobacteria</taxon>
        <taxon>Enterobacterales</taxon>
        <taxon>Pectobacteriaceae</taxon>
        <taxon>Acerihabitans</taxon>
    </lineage>
</organism>
<sequence>MVNIIIRHAEAGDYEQIHLIYAQLQVYSNTLQLPYPSQDLWKNRTAQPTPGHYSLAACIDELIVGELGIETNPRPRRRHVASFGMGARPDYHRRGVAAQLMTAMLDLCGNWLITGRIELNVYIDNPAAIALYKKFGFTIEGTARNFAFRNGQYVDVYYMSRVGE</sequence>
<dbReference type="EMBL" id="WUBS01000010">
    <property type="protein sequence ID" value="NDL64115.1"/>
    <property type="molecule type" value="Genomic_DNA"/>
</dbReference>
<reference evidence="4 5" key="1">
    <citation type="submission" date="2019-12" db="EMBL/GenBank/DDBJ databases">
        <authorList>
            <person name="Lee S.D."/>
        </authorList>
    </citation>
    <scope>NUCLEOTIDE SEQUENCE [LARGE SCALE GENOMIC DNA]</scope>
    <source>
        <strain evidence="4 5">SAP-6</strain>
    </source>
</reference>